<evidence type="ECO:0000313" key="5">
    <source>
        <dbReference type="EMBL" id="NEZ66931.1"/>
    </source>
</evidence>
<gene>
    <name evidence="5" type="ORF">D0962_29955</name>
</gene>
<dbReference type="Pfam" id="PF08447">
    <property type="entry name" value="PAS_3"/>
    <property type="match status" value="1"/>
</dbReference>
<dbReference type="NCBIfam" id="TIGR00229">
    <property type="entry name" value="sensory_box"/>
    <property type="match status" value="2"/>
</dbReference>
<dbReference type="AlphaFoldDB" id="A0A6M0SG53"/>
<dbReference type="Pfam" id="PF13188">
    <property type="entry name" value="PAS_8"/>
    <property type="match status" value="1"/>
</dbReference>
<dbReference type="InterPro" id="IPR001610">
    <property type="entry name" value="PAC"/>
</dbReference>
<feature type="domain" description="PAS" evidence="1">
    <location>
        <begin position="194"/>
        <end position="236"/>
    </location>
</feature>
<dbReference type="InterPro" id="IPR035965">
    <property type="entry name" value="PAS-like_dom_sf"/>
</dbReference>
<evidence type="ECO:0000259" key="2">
    <source>
        <dbReference type="PROSITE" id="PS50113"/>
    </source>
</evidence>
<dbReference type="NCBIfam" id="TIGR00254">
    <property type="entry name" value="GGDEF"/>
    <property type="match status" value="1"/>
</dbReference>
<dbReference type="Gene3D" id="3.30.450.20">
    <property type="entry name" value="PAS domain"/>
    <property type="match status" value="3"/>
</dbReference>
<dbReference type="SUPFAM" id="SSF55785">
    <property type="entry name" value="PYP-like sensor domain (PAS domain)"/>
    <property type="match status" value="3"/>
</dbReference>
<dbReference type="SUPFAM" id="SSF141868">
    <property type="entry name" value="EAL domain-like"/>
    <property type="match status" value="1"/>
</dbReference>
<dbReference type="InterPro" id="IPR000014">
    <property type="entry name" value="PAS"/>
</dbReference>
<dbReference type="InterPro" id="IPR052155">
    <property type="entry name" value="Biofilm_reg_signaling"/>
</dbReference>
<dbReference type="PROSITE" id="PS50883">
    <property type="entry name" value="EAL"/>
    <property type="match status" value="1"/>
</dbReference>
<dbReference type="InterPro" id="IPR013655">
    <property type="entry name" value="PAS_fold_3"/>
</dbReference>
<dbReference type="SUPFAM" id="SSF55073">
    <property type="entry name" value="Nucleotide cyclase"/>
    <property type="match status" value="1"/>
</dbReference>
<feature type="domain" description="GGDEF" evidence="4">
    <location>
        <begin position="482"/>
        <end position="616"/>
    </location>
</feature>
<dbReference type="FunFam" id="3.30.70.270:FF:000001">
    <property type="entry name" value="Diguanylate cyclase domain protein"/>
    <property type="match status" value="1"/>
</dbReference>
<dbReference type="Proteomes" id="UP000473574">
    <property type="component" value="Unassembled WGS sequence"/>
</dbReference>
<dbReference type="CDD" id="cd01949">
    <property type="entry name" value="GGDEF"/>
    <property type="match status" value="1"/>
</dbReference>
<feature type="domain" description="EAL" evidence="3">
    <location>
        <begin position="625"/>
        <end position="879"/>
    </location>
</feature>
<dbReference type="InterPro" id="IPR000160">
    <property type="entry name" value="GGDEF_dom"/>
</dbReference>
<evidence type="ECO:0000313" key="6">
    <source>
        <dbReference type="Proteomes" id="UP000473574"/>
    </source>
</evidence>
<dbReference type="Pfam" id="PF00563">
    <property type="entry name" value="EAL"/>
    <property type="match status" value="1"/>
</dbReference>
<feature type="domain" description="PAC" evidence="2">
    <location>
        <begin position="397"/>
        <end position="449"/>
    </location>
</feature>
<sequence length="892" mass="100939">MLEGSSIGLQFYFLGEWLGSPKLTSQLDLEIKQTVLMLALGSSMISLIVVAIQNYRLNQEVKRRQQVEAELLASEAHHRALINALPDLIMRINRDGIYLEFLASPDFPVLGELQNWVGTHITDRLPPDIAQKRLEALQKALATQSIETYEHTLLIDGNKQIEQVRVVPCSADEVLMLVQNISDRKQAEARLQMSEQRFRRAIAMAPFPIMIHAEDGEVLHINGTWTELTGFTQKDLPTTQVWAQLAYGERATEMLETVIAKNYSLASRGDEDTQTINIAKGKQRIWQFSSAPLEKLADGRRIAITMAVDITQSCQTEKALRDSEERYRSIYNQAAVGLANGTLDGKFVDANPRFCEMLGYSREELLAKPISEITHPDDRDQTQVMAHRLFTNEALYLFHEKRYLRKNGSFFWSNTGVSIVKDAQGNPQHTLAVIQDISDRIKAEEKLKHDAFHDALTGLPNRSLLMERLELALKRVKRHHETQLAVMFLDLDNFKVINDSLGHSVGDRLLLAISTRLKGVIRETDLAARLGGDEFVILLEEIGDLAEATMVAERVLEVLQTPLNIANQRLFPGVSIGIALSRQQHHYIASELLRDADVAMYDAKRRGRGQYVVFDSTMHLQVVQRLHLENKLHRALENEEFSLYYQPIVNLKTQKIEAFEALLRWQHPEEGLMLPDRFIDIAQEIGLIAPIDEWVLRTACQQLVLWQTHFPEHSPGININFLGEHLKESLLVKLEKVLAVHRPVDNSLMIEITESMLVQDYETTQPLLNQLKHFGVGVVIDNFGAGYSCLRHLHQLPVKALKIDQGFVSSMELNGVNQIIAESIITMCQSLGLTTIAAGVKTRQQLHWLKEIGCNAVQGDYCAEPMGVEEATDLLAQEQSFQRPHFPRDASE</sequence>
<dbReference type="PANTHER" id="PTHR44757:SF2">
    <property type="entry name" value="BIOFILM ARCHITECTURE MAINTENANCE PROTEIN MBAA"/>
    <property type="match status" value="1"/>
</dbReference>
<reference evidence="5 6" key="1">
    <citation type="journal article" date="2020" name="Microb. Ecol.">
        <title>Ecogenomics of the Marine Benthic Filamentous Cyanobacterium Adonisia.</title>
        <authorList>
            <person name="Walter J.M."/>
            <person name="Coutinho F.H."/>
            <person name="Leomil L."/>
            <person name="Hargreaves P.I."/>
            <person name="Campeao M.E."/>
            <person name="Vieira V.V."/>
            <person name="Silva B.S."/>
            <person name="Fistarol G.O."/>
            <person name="Salomon P.S."/>
            <person name="Sawabe T."/>
            <person name="Mino S."/>
            <person name="Hosokawa M."/>
            <person name="Miyashita H."/>
            <person name="Maruyama F."/>
            <person name="van Verk M.C."/>
            <person name="Dutilh B.E."/>
            <person name="Thompson C.C."/>
            <person name="Thompson F.L."/>
        </authorList>
    </citation>
    <scope>NUCLEOTIDE SEQUENCE [LARGE SCALE GENOMIC DNA]</scope>
    <source>
        <strain evidence="5 6">CCMR0082</strain>
    </source>
</reference>
<dbReference type="PROSITE" id="PS50887">
    <property type="entry name" value="GGDEF"/>
    <property type="match status" value="1"/>
</dbReference>
<comment type="caution">
    <text evidence="5">The sequence shown here is derived from an EMBL/GenBank/DDBJ whole genome shotgun (WGS) entry which is preliminary data.</text>
</comment>
<dbReference type="Gene3D" id="3.30.70.270">
    <property type="match status" value="1"/>
</dbReference>
<dbReference type="SMART" id="SM00086">
    <property type="entry name" value="PAC"/>
    <property type="match status" value="2"/>
</dbReference>
<evidence type="ECO:0000259" key="4">
    <source>
        <dbReference type="PROSITE" id="PS50887"/>
    </source>
</evidence>
<dbReference type="PROSITE" id="PS50112">
    <property type="entry name" value="PAS"/>
    <property type="match status" value="2"/>
</dbReference>
<organism evidence="5 6">
    <name type="scientific">Adonisia turfae CCMR0082</name>
    <dbReference type="NCBI Taxonomy" id="2304604"/>
    <lineage>
        <taxon>Bacteria</taxon>
        <taxon>Bacillati</taxon>
        <taxon>Cyanobacteriota</taxon>
        <taxon>Adonisia</taxon>
        <taxon>Adonisia turfae</taxon>
    </lineage>
</organism>
<feature type="domain" description="PAS" evidence="1">
    <location>
        <begin position="323"/>
        <end position="393"/>
    </location>
</feature>
<dbReference type="Gene3D" id="3.20.20.450">
    <property type="entry name" value="EAL domain"/>
    <property type="match status" value="1"/>
</dbReference>
<evidence type="ECO:0000259" key="3">
    <source>
        <dbReference type="PROSITE" id="PS50883"/>
    </source>
</evidence>
<dbReference type="CDD" id="cd01948">
    <property type="entry name" value="EAL"/>
    <property type="match status" value="1"/>
</dbReference>
<dbReference type="InterPro" id="IPR035919">
    <property type="entry name" value="EAL_sf"/>
</dbReference>
<dbReference type="EMBL" id="QZCE01000002">
    <property type="protein sequence ID" value="NEZ66931.1"/>
    <property type="molecule type" value="Genomic_DNA"/>
</dbReference>
<evidence type="ECO:0000259" key="1">
    <source>
        <dbReference type="PROSITE" id="PS50112"/>
    </source>
</evidence>
<proteinExistence type="predicted"/>
<name>A0A6M0SG53_9CYAN</name>
<dbReference type="Pfam" id="PF00990">
    <property type="entry name" value="GGDEF"/>
    <property type="match status" value="1"/>
</dbReference>
<dbReference type="InterPro" id="IPR029787">
    <property type="entry name" value="Nucleotide_cyclase"/>
</dbReference>
<dbReference type="PANTHER" id="PTHR44757">
    <property type="entry name" value="DIGUANYLATE CYCLASE DGCP"/>
    <property type="match status" value="1"/>
</dbReference>
<dbReference type="SMART" id="SM00052">
    <property type="entry name" value="EAL"/>
    <property type="match status" value="1"/>
</dbReference>
<dbReference type="InterPro" id="IPR001633">
    <property type="entry name" value="EAL_dom"/>
</dbReference>
<dbReference type="SMART" id="SM00091">
    <property type="entry name" value="PAS"/>
    <property type="match status" value="3"/>
</dbReference>
<accession>A0A6M0SG53</accession>
<dbReference type="InterPro" id="IPR043128">
    <property type="entry name" value="Rev_trsase/Diguanyl_cyclase"/>
</dbReference>
<dbReference type="InterPro" id="IPR000700">
    <property type="entry name" value="PAS-assoc_C"/>
</dbReference>
<protein>
    <submittedName>
        <fullName evidence="5">EAL domain-containing protein</fullName>
    </submittedName>
</protein>
<dbReference type="PROSITE" id="PS50113">
    <property type="entry name" value="PAC"/>
    <property type="match status" value="1"/>
</dbReference>
<dbReference type="CDD" id="cd00130">
    <property type="entry name" value="PAS"/>
    <property type="match status" value="2"/>
</dbReference>
<dbReference type="SMART" id="SM00267">
    <property type="entry name" value="GGDEF"/>
    <property type="match status" value="1"/>
</dbReference>